<reference evidence="1" key="1">
    <citation type="journal article" date="2017" name="Nature">
        <title>The sunflower genome provides insights into oil metabolism, flowering and Asterid evolution.</title>
        <authorList>
            <person name="Badouin H."/>
            <person name="Gouzy J."/>
            <person name="Grassa C.J."/>
            <person name="Murat F."/>
            <person name="Staton S.E."/>
            <person name="Cottret L."/>
            <person name="Lelandais-Briere C."/>
            <person name="Owens G.L."/>
            <person name="Carrere S."/>
            <person name="Mayjonade B."/>
            <person name="Legrand L."/>
            <person name="Gill N."/>
            <person name="Kane N.C."/>
            <person name="Bowers J.E."/>
            <person name="Hubner S."/>
            <person name="Bellec A."/>
            <person name="Berard A."/>
            <person name="Berges H."/>
            <person name="Blanchet N."/>
            <person name="Boniface M.C."/>
            <person name="Brunel D."/>
            <person name="Catrice O."/>
            <person name="Chaidir N."/>
            <person name="Claudel C."/>
            <person name="Donnadieu C."/>
            <person name="Faraut T."/>
            <person name="Fievet G."/>
            <person name="Helmstetter N."/>
            <person name="King M."/>
            <person name="Knapp S.J."/>
            <person name="Lai Z."/>
            <person name="Le Paslier M.C."/>
            <person name="Lippi Y."/>
            <person name="Lorenzon L."/>
            <person name="Mandel J.R."/>
            <person name="Marage G."/>
            <person name="Marchand G."/>
            <person name="Marquand E."/>
            <person name="Bret-Mestries E."/>
            <person name="Morien E."/>
            <person name="Nambeesan S."/>
            <person name="Nguyen T."/>
            <person name="Pegot-Espagnet P."/>
            <person name="Pouilly N."/>
            <person name="Raftis F."/>
            <person name="Sallet E."/>
            <person name="Schiex T."/>
            <person name="Thomas J."/>
            <person name="Vandecasteele C."/>
            <person name="Vares D."/>
            <person name="Vear F."/>
            <person name="Vautrin S."/>
            <person name="Crespi M."/>
            <person name="Mangin B."/>
            <person name="Burke J.M."/>
            <person name="Salse J."/>
            <person name="Munos S."/>
            <person name="Vincourt P."/>
            <person name="Rieseberg L.H."/>
            <person name="Langlade N.B."/>
        </authorList>
    </citation>
    <scope>NUCLEOTIDE SEQUENCE</scope>
    <source>
        <tissue evidence="1">Leaves</tissue>
    </source>
</reference>
<protein>
    <submittedName>
        <fullName evidence="1">Uncharacterized protein</fullName>
    </submittedName>
</protein>
<evidence type="ECO:0000313" key="1">
    <source>
        <dbReference type="EMBL" id="KAF5756043.1"/>
    </source>
</evidence>
<organism evidence="1 2">
    <name type="scientific">Helianthus annuus</name>
    <name type="common">Common sunflower</name>
    <dbReference type="NCBI Taxonomy" id="4232"/>
    <lineage>
        <taxon>Eukaryota</taxon>
        <taxon>Viridiplantae</taxon>
        <taxon>Streptophyta</taxon>
        <taxon>Embryophyta</taxon>
        <taxon>Tracheophyta</taxon>
        <taxon>Spermatophyta</taxon>
        <taxon>Magnoliopsida</taxon>
        <taxon>eudicotyledons</taxon>
        <taxon>Gunneridae</taxon>
        <taxon>Pentapetalae</taxon>
        <taxon>asterids</taxon>
        <taxon>campanulids</taxon>
        <taxon>Asterales</taxon>
        <taxon>Asteraceae</taxon>
        <taxon>Asteroideae</taxon>
        <taxon>Heliantheae alliance</taxon>
        <taxon>Heliantheae</taxon>
        <taxon>Helianthus</taxon>
    </lineage>
</organism>
<reference evidence="1" key="2">
    <citation type="submission" date="2020-06" db="EMBL/GenBank/DDBJ databases">
        <title>Helianthus annuus Genome sequencing and assembly Release 2.</title>
        <authorList>
            <person name="Gouzy J."/>
            <person name="Langlade N."/>
            <person name="Munos S."/>
        </authorList>
    </citation>
    <scope>NUCLEOTIDE SEQUENCE</scope>
    <source>
        <tissue evidence="1">Leaves</tissue>
    </source>
</reference>
<dbReference type="EMBL" id="MNCJ02000332">
    <property type="protein sequence ID" value="KAF5756043.1"/>
    <property type="molecule type" value="Genomic_DNA"/>
</dbReference>
<accession>A0A9K3GV20</accession>
<dbReference type="AlphaFoldDB" id="A0A9K3GV20"/>
<comment type="caution">
    <text evidence="1">The sequence shown here is derived from an EMBL/GenBank/DDBJ whole genome shotgun (WGS) entry which is preliminary data.</text>
</comment>
<gene>
    <name evidence="1" type="ORF">HanXRQr2_Chr17g0809941</name>
</gene>
<evidence type="ECO:0000313" key="2">
    <source>
        <dbReference type="Proteomes" id="UP000215914"/>
    </source>
</evidence>
<proteinExistence type="predicted"/>
<name>A0A9K3GV20_HELAN</name>
<sequence length="70" mass="8345">MYTTLIREGVLYEELSLEEAVQKLRGYAWNMEDQILSCIKLENRAIREVMVELVLPYIQRMKLLQVIMLL</sequence>
<dbReference type="Gramene" id="mRNA:HanXRQr2_Chr17g0809941">
    <property type="protein sequence ID" value="mRNA:HanXRQr2_Chr17g0809941"/>
    <property type="gene ID" value="HanXRQr2_Chr17g0809941"/>
</dbReference>
<keyword evidence="2" id="KW-1185">Reference proteome</keyword>
<dbReference type="Proteomes" id="UP000215914">
    <property type="component" value="Unassembled WGS sequence"/>
</dbReference>